<comment type="caution">
    <text evidence="8">The sequence shown here is derived from an EMBL/GenBank/DDBJ whole genome shotgun (WGS) entry which is preliminary data.</text>
</comment>
<dbReference type="AlphaFoldDB" id="L2F6J3"/>
<feature type="compositionally biased region" description="Basic and acidic residues" evidence="7">
    <location>
        <begin position="49"/>
        <end position="65"/>
    </location>
</feature>
<keyword evidence="2" id="KW-0732">Signal</keyword>
<evidence type="ECO:0008006" key="10">
    <source>
        <dbReference type="Google" id="ProtNLM"/>
    </source>
</evidence>
<keyword evidence="3" id="KW-0472">Membrane</keyword>
<evidence type="ECO:0000313" key="9">
    <source>
        <dbReference type="Proteomes" id="UP000023795"/>
    </source>
</evidence>
<evidence type="ECO:0000256" key="2">
    <source>
        <dbReference type="ARBA" id="ARBA00022729"/>
    </source>
</evidence>
<evidence type="ECO:0000256" key="4">
    <source>
        <dbReference type="ARBA" id="ARBA00023139"/>
    </source>
</evidence>
<dbReference type="PATRIC" id="fig|1230338.3.peg.1630"/>
<dbReference type="RefSeq" id="WP_009501973.1">
    <property type="nucleotide sequence ID" value="NZ_ANIN01000002.1"/>
</dbReference>
<gene>
    <name evidence="8" type="ORF">MOMA_07641</name>
</gene>
<evidence type="ECO:0000256" key="3">
    <source>
        <dbReference type="ARBA" id="ARBA00023136"/>
    </source>
</evidence>
<evidence type="ECO:0000256" key="6">
    <source>
        <dbReference type="ARBA" id="ARBA00023288"/>
    </source>
</evidence>
<dbReference type="InterPro" id="IPR032831">
    <property type="entry name" value="LptM_cons"/>
</dbReference>
<evidence type="ECO:0000256" key="1">
    <source>
        <dbReference type="ARBA" id="ARBA00004459"/>
    </source>
</evidence>
<dbReference type="Proteomes" id="UP000023795">
    <property type="component" value="Unassembled WGS sequence"/>
</dbReference>
<dbReference type="NCBIfam" id="NF047847">
    <property type="entry name" value="SS_mature_LptM"/>
    <property type="match status" value="1"/>
</dbReference>
<keyword evidence="6" id="KW-0449">Lipoprotein</keyword>
<evidence type="ECO:0000256" key="7">
    <source>
        <dbReference type="SAM" id="MobiDB-lite"/>
    </source>
</evidence>
<dbReference type="EMBL" id="ANIN01000002">
    <property type="protein sequence ID" value="ELA08416.1"/>
    <property type="molecule type" value="Genomic_DNA"/>
</dbReference>
<organism evidence="8 9">
    <name type="scientific">Moraxella macacae 0408225</name>
    <dbReference type="NCBI Taxonomy" id="1230338"/>
    <lineage>
        <taxon>Bacteria</taxon>
        <taxon>Pseudomonadati</taxon>
        <taxon>Pseudomonadota</taxon>
        <taxon>Gammaproteobacteria</taxon>
        <taxon>Moraxellales</taxon>
        <taxon>Moraxellaceae</taxon>
        <taxon>Moraxella</taxon>
    </lineage>
</organism>
<name>L2F6J3_9GAMM</name>
<accession>L2F6J3</accession>
<dbReference type="Pfam" id="PF13627">
    <property type="entry name" value="LptM_cons"/>
    <property type="match status" value="1"/>
</dbReference>
<proteinExistence type="predicted"/>
<feature type="region of interest" description="Disordered" evidence="7">
    <location>
        <begin position="38"/>
        <end position="65"/>
    </location>
</feature>
<keyword evidence="4" id="KW-0564">Palmitate</keyword>
<dbReference type="STRING" id="1230338.MOMA_07641"/>
<evidence type="ECO:0000313" key="8">
    <source>
        <dbReference type="EMBL" id="ELA08416.1"/>
    </source>
</evidence>
<comment type="subcellular location">
    <subcellularLocation>
        <location evidence="1">Cell outer membrane</location>
        <topology evidence="1">Lipid-anchor</topology>
    </subcellularLocation>
</comment>
<protein>
    <recommendedName>
        <fullName evidence="10">Lipoprotein</fullName>
    </recommendedName>
</protein>
<keyword evidence="9" id="KW-1185">Reference proteome</keyword>
<evidence type="ECO:0000256" key="5">
    <source>
        <dbReference type="ARBA" id="ARBA00023237"/>
    </source>
</evidence>
<sequence>MLHNIAWFNSWFGKSVRLVLLVVACALTACGQKGSLYLPDKTNQSISSEHGDSPNKEQSDQKLKV</sequence>
<reference evidence="8 9" key="1">
    <citation type="journal article" date="2013" name="Genome Announc.">
        <title>Genome Sequence of Moraxella macacae 0408225, a Novel Bacterial Species Isolated from a Cynomolgus Macaque with Epistaxis.</title>
        <authorList>
            <person name="Ladner J.T."/>
            <person name="Whitehouse C.A."/>
            <person name="Koroleva G.I."/>
            <person name="Palacios G.F."/>
        </authorList>
    </citation>
    <scope>NUCLEOTIDE SEQUENCE [LARGE SCALE GENOMIC DNA]</scope>
    <source>
        <strain evidence="8 9">0408225</strain>
    </source>
</reference>
<keyword evidence="5" id="KW-0998">Cell outer membrane</keyword>
<dbReference type="GO" id="GO:0009279">
    <property type="term" value="C:cell outer membrane"/>
    <property type="evidence" value="ECO:0007669"/>
    <property type="project" value="UniProtKB-SubCell"/>
</dbReference>